<dbReference type="Gene3D" id="3.50.50.60">
    <property type="entry name" value="FAD/NAD(P)-binding domain"/>
    <property type="match status" value="2"/>
</dbReference>
<dbReference type="PRINTS" id="PR00368">
    <property type="entry name" value="FADPNR"/>
</dbReference>
<proteinExistence type="predicted"/>
<sequence length="309" mass="32405">MDATRYDAVVVGGGAAGLSAATLLARSRRRVVVVDAGEPRNAPSAHLHNFLSRDGMAPAELLAAGRRELAGYGGEVVEALATSIERAEHGFAVRLASGAELTTRGVLVATGLRDELPDIPGLRDRWGDTVLHCPYCHGHEVRDQPLGVLGGDNRPFTVHQAALVRLWSDDVAFFPNRIALEAGERERLTAWGVRIVDGEVARLSSGDGLTVELADGRQVRRQAVFAGPRFVPNDRLLTGLGCEVGDNGWVATDASGRTSVAGVWAAGNVVDSPAQLISAAGAGSTAAIALNHHLLAQDVERAATALSRA</sequence>
<evidence type="ECO:0000256" key="3">
    <source>
        <dbReference type="ARBA" id="ARBA00048132"/>
    </source>
</evidence>
<dbReference type="EMBL" id="BAAAGS010000033">
    <property type="protein sequence ID" value="GAA0541504.1"/>
    <property type="molecule type" value="Genomic_DNA"/>
</dbReference>
<keyword evidence="6" id="KW-1185">Reference proteome</keyword>
<dbReference type="SUPFAM" id="SSF51905">
    <property type="entry name" value="FAD/NAD(P)-binding domain"/>
    <property type="match status" value="1"/>
</dbReference>
<organism evidence="5 6">
    <name type="scientific">Saccharopolyspora erythraea</name>
    <name type="common">Streptomyces erythraeus</name>
    <dbReference type="NCBI Taxonomy" id="1836"/>
    <lineage>
        <taxon>Bacteria</taxon>
        <taxon>Bacillati</taxon>
        <taxon>Actinomycetota</taxon>
        <taxon>Actinomycetes</taxon>
        <taxon>Pseudonocardiales</taxon>
        <taxon>Pseudonocardiaceae</taxon>
        <taxon>Saccharopolyspora</taxon>
    </lineage>
</organism>
<dbReference type="InterPro" id="IPR050097">
    <property type="entry name" value="Ferredoxin-NADP_redctase_2"/>
</dbReference>
<dbReference type="PANTHER" id="PTHR48105">
    <property type="entry name" value="THIOREDOXIN REDUCTASE 1-RELATED-RELATED"/>
    <property type="match status" value="1"/>
</dbReference>
<keyword evidence="2" id="KW-0560">Oxidoreductase</keyword>
<dbReference type="InterPro" id="IPR023753">
    <property type="entry name" value="FAD/NAD-binding_dom"/>
</dbReference>
<name>A0ABN1DEJ7_SACER</name>
<evidence type="ECO:0000259" key="4">
    <source>
        <dbReference type="Pfam" id="PF07992"/>
    </source>
</evidence>
<dbReference type="Proteomes" id="UP001500729">
    <property type="component" value="Unassembled WGS sequence"/>
</dbReference>
<reference evidence="5 6" key="1">
    <citation type="journal article" date="2019" name="Int. J. Syst. Evol. Microbiol.">
        <title>The Global Catalogue of Microorganisms (GCM) 10K type strain sequencing project: providing services to taxonomists for standard genome sequencing and annotation.</title>
        <authorList>
            <consortium name="The Broad Institute Genomics Platform"/>
            <consortium name="The Broad Institute Genome Sequencing Center for Infectious Disease"/>
            <person name="Wu L."/>
            <person name="Ma J."/>
        </authorList>
    </citation>
    <scope>NUCLEOTIDE SEQUENCE [LARGE SCALE GENOMIC DNA]</scope>
    <source>
        <strain evidence="5 6">JCM 10303</strain>
    </source>
</reference>
<evidence type="ECO:0000313" key="6">
    <source>
        <dbReference type="Proteomes" id="UP001500729"/>
    </source>
</evidence>
<keyword evidence="1" id="KW-0285">Flavoprotein</keyword>
<dbReference type="InterPro" id="IPR036188">
    <property type="entry name" value="FAD/NAD-bd_sf"/>
</dbReference>
<evidence type="ECO:0000256" key="2">
    <source>
        <dbReference type="ARBA" id="ARBA00023002"/>
    </source>
</evidence>
<feature type="domain" description="FAD/NAD(P)-binding" evidence="4">
    <location>
        <begin position="6"/>
        <end position="282"/>
    </location>
</feature>
<dbReference type="RefSeq" id="WP_009946969.1">
    <property type="nucleotide sequence ID" value="NZ_BAAAGS010000033.1"/>
</dbReference>
<accession>A0ABN1DEJ7</accession>
<evidence type="ECO:0000313" key="5">
    <source>
        <dbReference type="EMBL" id="GAA0541504.1"/>
    </source>
</evidence>
<evidence type="ECO:0000256" key="1">
    <source>
        <dbReference type="ARBA" id="ARBA00022630"/>
    </source>
</evidence>
<dbReference type="PRINTS" id="PR00469">
    <property type="entry name" value="PNDRDTASEII"/>
</dbReference>
<comment type="caution">
    <text evidence="5">The sequence shown here is derived from an EMBL/GenBank/DDBJ whole genome shotgun (WGS) entry which is preliminary data.</text>
</comment>
<gene>
    <name evidence="5" type="ORF">GCM10009533_45650</name>
</gene>
<comment type="catalytic activity">
    <reaction evidence="3">
        <text>[thioredoxin]-dithiol + NADP(+) = [thioredoxin]-disulfide + NADPH + H(+)</text>
        <dbReference type="Rhea" id="RHEA:20345"/>
        <dbReference type="Rhea" id="RHEA-COMP:10698"/>
        <dbReference type="Rhea" id="RHEA-COMP:10700"/>
        <dbReference type="ChEBI" id="CHEBI:15378"/>
        <dbReference type="ChEBI" id="CHEBI:29950"/>
        <dbReference type="ChEBI" id="CHEBI:50058"/>
        <dbReference type="ChEBI" id="CHEBI:57783"/>
        <dbReference type="ChEBI" id="CHEBI:58349"/>
        <dbReference type="EC" id="1.8.1.9"/>
    </reaction>
</comment>
<protein>
    <submittedName>
        <fullName evidence="5">NAD(P)/FAD-dependent oxidoreductase</fullName>
    </submittedName>
</protein>
<dbReference type="Pfam" id="PF07992">
    <property type="entry name" value="Pyr_redox_2"/>
    <property type="match status" value="1"/>
</dbReference>